<proteinExistence type="inferred from homology"/>
<evidence type="ECO:0000256" key="1">
    <source>
        <dbReference type="ARBA" id="ARBA00006217"/>
    </source>
</evidence>
<dbReference type="Gene3D" id="3.40.1050.10">
    <property type="entry name" value="Carbonic anhydrase"/>
    <property type="match status" value="1"/>
</dbReference>
<evidence type="ECO:0000313" key="4">
    <source>
        <dbReference type="Proteomes" id="UP001597299"/>
    </source>
</evidence>
<keyword evidence="2" id="KW-0732">Signal</keyword>
<sequence>MSFSPVLSRRNLFGTLACGCAAAAVGFGSSPVLAASGVARTELSADAALAKLKEGNAAFVAGGACTPAGGTAHISPLAVGQAPFAVVIGCSDSRTPPELVFNTGLGELFIIRVAGNTVDASAIGSIEYGVSVLGAPLVLVMGHSQCGAVQAAIQMATEGTHFPGSIDDLVQPILPAVLRSRHDGHYLVADAVRANVEDVTARIAAASPVVAQAVAAKKVRVVGSVYDLASGKVDFLA</sequence>
<dbReference type="SMART" id="SM00947">
    <property type="entry name" value="Pro_CA"/>
    <property type="match status" value="1"/>
</dbReference>
<reference evidence="4" key="1">
    <citation type="journal article" date="2019" name="Int. J. Syst. Evol. Microbiol.">
        <title>The Global Catalogue of Microorganisms (GCM) 10K type strain sequencing project: providing services to taxonomists for standard genome sequencing and annotation.</title>
        <authorList>
            <consortium name="The Broad Institute Genomics Platform"/>
            <consortium name="The Broad Institute Genome Sequencing Center for Infectious Disease"/>
            <person name="Wu L."/>
            <person name="Ma J."/>
        </authorList>
    </citation>
    <scope>NUCLEOTIDE SEQUENCE [LARGE SCALE GENOMIC DNA]</scope>
    <source>
        <strain evidence="4">CCM 7435</strain>
    </source>
</reference>
<dbReference type="CDD" id="cd03378">
    <property type="entry name" value="beta_CA_cladeC"/>
    <property type="match status" value="1"/>
</dbReference>
<dbReference type="RefSeq" id="WP_213355841.1">
    <property type="nucleotide sequence ID" value="NZ_JAHBGB010000044.1"/>
</dbReference>
<feature type="signal peptide" evidence="2">
    <location>
        <begin position="1"/>
        <end position="34"/>
    </location>
</feature>
<keyword evidence="4" id="KW-1185">Reference proteome</keyword>
<evidence type="ECO:0000256" key="2">
    <source>
        <dbReference type="SAM" id="SignalP"/>
    </source>
</evidence>
<dbReference type="Pfam" id="PF00484">
    <property type="entry name" value="Pro_CA"/>
    <property type="match status" value="1"/>
</dbReference>
<dbReference type="PROSITE" id="PS51318">
    <property type="entry name" value="TAT"/>
    <property type="match status" value="1"/>
</dbReference>
<comment type="similarity">
    <text evidence="1">Belongs to the beta-class carbonic anhydrase family.</text>
</comment>
<comment type="caution">
    <text evidence="3">The sequence shown here is derived from an EMBL/GenBank/DDBJ whole genome shotgun (WGS) entry which is preliminary data.</text>
</comment>
<dbReference type="Proteomes" id="UP001597299">
    <property type="component" value="Unassembled WGS sequence"/>
</dbReference>
<protein>
    <submittedName>
        <fullName evidence="3">Carbonic anhydrase</fullName>
    </submittedName>
</protein>
<dbReference type="InterPro" id="IPR036874">
    <property type="entry name" value="Carbonic_anhydrase_sf"/>
</dbReference>
<name>A0ABW4Z3N4_9HYPH</name>
<dbReference type="SUPFAM" id="SSF53056">
    <property type="entry name" value="beta-carbonic anhydrase, cab"/>
    <property type="match status" value="1"/>
</dbReference>
<dbReference type="InterPro" id="IPR001765">
    <property type="entry name" value="Carbonic_anhydrase"/>
</dbReference>
<dbReference type="EMBL" id="JBHUHD010000001">
    <property type="protein sequence ID" value="MFD2143134.1"/>
    <property type="molecule type" value="Genomic_DNA"/>
</dbReference>
<dbReference type="InterPro" id="IPR006311">
    <property type="entry name" value="TAT_signal"/>
</dbReference>
<organism evidence="3 4">
    <name type="scientific">Ancylobacter oerskovii</name>
    <dbReference type="NCBI Taxonomy" id="459519"/>
    <lineage>
        <taxon>Bacteria</taxon>
        <taxon>Pseudomonadati</taxon>
        <taxon>Pseudomonadota</taxon>
        <taxon>Alphaproteobacteria</taxon>
        <taxon>Hyphomicrobiales</taxon>
        <taxon>Xanthobacteraceae</taxon>
        <taxon>Ancylobacter</taxon>
    </lineage>
</organism>
<accession>A0ABW4Z3N4</accession>
<dbReference type="PANTHER" id="PTHR11002">
    <property type="entry name" value="CARBONIC ANHYDRASE"/>
    <property type="match status" value="1"/>
</dbReference>
<gene>
    <name evidence="3" type="ORF">ACFSNC_22240</name>
</gene>
<feature type="chain" id="PRO_5046991276" evidence="2">
    <location>
        <begin position="35"/>
        <end position="237"/>
    </location>
</feature>
<evidence type="ECO:0000313" key="3">
    <source>
        <dbReference type="EMBL" id="MFD2143134.1"/>
    </source>
</evidence>
<dbReference type="PANTHER" id="PTHR11002:SF79">
    <property type="entry name" value="CARBONIC ANHYDRASE 2"/>
    <property type="match status" value="1"/>
</dbReference>